<dbReference type="STRING" id="743722.Sph21_1104"/>
<dbReference type="eggNOG" id="COG4206">
    <property type="taxonomic scope" value="Bacteria"/>
</dbReference>
<dbReference type="InterPro" id="IPR039426">
    <property type="entry name" value="TonB-dep_rcpt-like"/>
</dbReference>
<accession>F4CD63</accession>
<keyword evidence="11" id="KW-0675">Receptor</keyword>
<dbReference type="KEGG" id="shg:Sph21_1104"/>
<evidence type="ECO:0000259" key="10">
    <source>
        <dbReference type="Pfam" id="PF07715"/>
    </source>
</evidence>
<evidence type="ECO:0000256" key="2">
    <source>
        <dbReference type="ARBA" id="ARBA00022448"/>
    </source>
</evidence>
<evidence type="ECO:0000256" key="6">
    <source>
        <dbReference type="ARBA" id="ARBA00023136"/>
    </source>
</evidence>
<dbReference type="PANTHER" id="PTHR30069:SF29">
    <property type="entry name" value="HEMOGLOBIN AND HEMOGLOBIN-HAPTOGLOBIN-BINDING PROTEIN 1-RELATED"/>
    <property type="match status" value="1"/>
</dbReference>
<evidence type="ECO:0000256" key="5">
    <source>
        <dbReference type="ARBA" id="ARBA00022729"/>
    </source>
</evidence>
<dbReference type="AlphaFoldDB" id="F4CD63"/>
<evidence type="ECO:0000256" key="7">
    <source>
        <dbReference type="ARBA" id="ARBA00023237"/>
    </source>
</evidence>
<organism evidence="11">
    <name type="scientific">Sphingobacterium sp. (strain 21)</name>
    <dbReference type="NCBI Taxonomy" id="743722"/>
    <lineage>
        <taxon>Bacteria</taxon>
        <taxon>Pseudomonadati</taxon>
        <taxon>Bacteroidota</taxon>
        <taxon>Sphingobacteriia</taxon>
        <taxon>Sphingobacteriales</taxon>
        <taxon>Sphingobacteriaceae</taxon>
        <taxon>Sphingobacterium</taxon>
    </lineage>
</organism>
<dbReference type="GO" id="GO:0044718">
    <property type="term" value="P:siderophore transmembrane transport"/>
    <property type="evidence" value="ECO:0007669"/>
    <property type="project" value="TreeGrafter"/>
</dbReference>
<evidence type="ECO:0000256" key="8">
    <source>
        <dbReference type="PROSITE-ProRule" id="PRU01360"/>
    </source>
</evidence>
<dbReference type="EMBL" id="CP002584">
    <property type="protein sequence ID" value="ADZ77674.1"/>
    <property type="molecule type" value="Genomic_DNA"/>
</dbReference>
<evidence type="ECO:0000256" key="9">
    <source>
        <dbReference type="SAM" id="SignalP"/>
    </source>
</evidence>
<comment type="subcellular location">
    <subcellularLocation>
        <location evidence="1 8">Cell outer membrane</location>
        <topology evidence="1 8">Multi-pass membrane protein</topology>
    </subcellularLocation>
</comment>
<dbReference type="GO" id="GO:0009279">
    <property type="term" value="C:cell outer membrane"/>
    <property type="evidence" value="ECO:0007669"/>
    <property type="project" value="UniProtKB-SubCell"/>
</dbReference>
<keyword evidence="2 8" id="KW-0813">Transport</keyword>
<dbReference type="PANTHER" id="PTHR30069">
    <property type="entry name" value="TONB-DEPENDENT OUTER MEMBRANE RECEPTOR"/>
    <property type="match status" value="1"/>
</dbReference>
<dbReference type="GO" id="GO:0015344">
    <property type="term" value="F:siderophore uptake transmembrane transporter activity"/>
    <property type="evidence" value="ECO:0007669"/>
    <property type="project" value="TreeGrafter"/>
</dbReference>
<name>F4CD63_SPHS2</name>
<dbReference type="NCBIfam" id="TIGR04057">
    <property type="entry name" value="SusC_RagA_signa"/>
    <property type="match status" value="1"/>
</dbReference>
<dbReference type="OrthoDB" id="9768177at2"/>
<dbReference type="Gene3D" id="2.40.170.20">
    <property type="entry name" value="TonB-dependent receptor, beta-barrel domain"/>
    <property type="match status" value="1"/>
</dbReference>
<keyword evidence="6 8" id="KW-0472">Membrane</keyword>
<feature type="chain" id="PRO_5003306289" evidence="9">
    <location>
        <begin position="22"/>
        <end position="1082"/>
    </location>
</feature>
<dbReference type="HOGENOM" id="CLU_004317_2_1_10"/>
<dbReference type="Gene3D" id="2.170.130.10">
    <property type="entry name" value="TonB-dependent receptor, plug domain"/>
    <property type="match status" value="1"/>
</dbReference>
<dbReference type="PROSITE" id="PS52016">
    <property type="entry name" value="TONB_DEPENDENT_REC_3"/>
    <property type="match status" value="1"/>
</dbReference>
<reference evidence="11" key="1">
    <citation type="submission" date="2011-03" db="EMBL/GenBank/DDBJ databases">
        <title>Complete sequence of Sphingobacterium sp. 21.</title>
        <authorList>
            <consortium name="US DOE Joint Genome Institute"/>
            <person name="Lucas S."/>
            <person name="Copeland A."/>
            <person name="Lapidus A."/>
            <person name="Cheng J.-F."/>
            <person name="Goodwin L."/>
            <person name="Pitluck S."/>
            <person name="Davenport K."/>
            <person name="Detter J.C."/>
            <person name="Han C."/>
            <person name="Tapia R."/>
            <person name="Land M."/>
            <person name="Hauser L."/>
            <person name="Kyrpides N."/>
            <person name="Ivanova N."/>
            <person name="Ovchinnikova G."/>
            <person name="Pagani I."/>
            <person name="Siebers A.K."/>
            <person name="Allgaier M."/>
            <person name="Thelen M.P."/>
            <person name="Hugenholtz P."/>
            <person name="Woyke T."/>
        </authorList>
    </citation>
    <scope>NUCLEOTIDE SEQUENCE</scope>
    <source>
        <strain evidence="11">21</strain>
    </source>
</reference>
<gene>
    <name evidence="11" type="ordered locus">Sph21_1104</name>
</gene>
<comment type="similarity">
    <text evidence="8">Belongs to the TonB-dependent receptor family.</text>
</comment>
<evidence type="ECO:0000313" key="11">
    <source>
        <dbReference type="EMBL" id="ADZ77674.1"/>
    </source>
</evidence>
<sequence length="1082" mass="119531">MKQKLLCFFLFCIVLLGSTQAQERTIRGKVTAQGSGEPLPGVSVVILGTTSGTTTNENGLYSIDVPANAKELIFSYIGFEKQTVSIGNQDQVDVELSQDAQALSEVVVTALGIERKRNELGYAAQEVRSEDITRTRDNNFTNALSGKVAGLDIKQSGTMGGSTNVVMRGFKSVRGNNQALFVVDGTPISNVNTNTNDQTTGRGGYDYGNAAADINPDDIESINVLKGAAASALYGSRAANGVIMITTKKGKKNSTNITINSGLTIGKIDKSTFAKYQKEYGGGYVNQYSESGYASPDGNFWYYDVFGNGPSLVTPFTEDASYGAAFNPNLLVYQWDAFDPSSPTYGQATPWVAGQNDPSTFYKTGVNSMQSISIDGGGDKTTFKVGYTRNDETGVLPNSKIMKNMFNFSGKHEINDKLSVSATANMTRIDGLGRFGTGYDGRNPNQAFRQWFQTNVDMKDLKRAYERNGENITWNWANINAAAPIYANNPYWERYNNYQNDTRNRYFGNAVLEWKPLDWLGVIGRVTYDGANEFQEERLAQGGTDIAQYSRFDQTYSETNYDLMLNFNKNITEDLSFTGLLGTNLRRNYTNSIRATTNGGLIYPDLYSLSNSVNPIEAPEEIYYRRAVDGIFANANFGYKETYFLEGSLRRDVATTLPTDNNVYWYPSVAGSFLFSNLLKDSNWLSYGKLRVNYAEVGNDADPLSLYKVYDANTLFDGRAMASIRDELLNANLRPERTKSFEVGAEVNFWDARVGFDATYYTTKSTDQIMPVEVTATTGYLRRWVNAGTLENKGVEVSAFVIPVRNENFSWTLNLNFAKNSSKMTELYEENTNLQLATFQGGVSLNATLGQPYGTIRGVDYVYVDGHQGDPDYRIVGEDGYYLQSAPNQVLGNIIPDWTGGIQNNFKYRDLSLSFLIDIKKGGSLFSLDQYYGLATGLYPETAGLNDLGNPKRLPISQGGGVVLPGYNEDGSPNTTRVEAYDNAVTPYGYSNNPQAGFVYDASYVKLREVALTYSLPNKWLANTNFFKGIDVSLVGRNLWLIHSNVPYADPEGGLSSGNLQGVQSGVYPAVRNFGFNVRMRF</sequence>
<dbReference type="Pfam" id="PF13715">
    <property type="entry name" value="CarbopepD_reg_2"/>
    <property type="match status" value="1"/>
</dbReference>
<evidence type="ECO:0000256" key="1">
    <source>
        <dbReference type="ARBA" id="ARBA00004571"/>
    </source>
</evidence>
<dbReference type="SUPFAM" id="SSF49464">
    <property type="entry name" value="Carboxypeptidase regulatory domain-like"/>
    <property type="match status" value="1"/>
</dbReference>
<dbReference type="InterPro" id="IPR023996">
    <property type="entry name" value="TonB-dep_OMP_SusC/RagA"/>
</dbReference>
<dbReference type="NCBIfam" id="TIGR04056">
    <property type="entry name" value="OMP_RagA_SusC"/>
    <property type="match status" value="1"/>
</dbReference>
<dbReference type="SUPFAM" id="SSF56935">
    <property type="entry name" value="Porins"/>
    <property type="match status" value="1"/>
</dbReference>
<keyword evidence="5 9" id="KW-0732">Signal</keyword>
<keyword evidence="3 8" id="KW-1134">Transmembrane beta strand</keyword>
<dbReference type="PATRIC" id="fig|743722.3.peg.1185"/>
<keyword evidence="4 8" id="KW-0812">Transmembrane</keyword>
<dbReference type="Pfam" id="PF07715">
    <property type="entry name" value="Plug"/>
    <property type="match status" value="1"/>
</dbReference>
<dbReference type="InterPro" id="IPR036942">
    <property type="entry name" value="Beta-barrel_TonB_sf"/>
</dbReference>
<protein>
    <submittedName>
        <fullName evidence="11">TonB-dependent receptor plug</fullName>
    </submittedName>
</protein>
<feature type="signal peptide" evidence="9">
    <location>
        <begin position="1"/>
        <end position="21"/>
    </location>
</feature>
<dbReference type="InterPro" id="IPR023997">
    <property type="entry name" value="TonB-dep_OMP_SusC/RagA_CS"/>
</dbReference>
<evidence type="ECO:0000256" key="3">
    <source>
        <dbReference type="ARBA" id="ARBA00022452"/>
    </source>
</evidence>
<dbReference type="InterPro" id="IPR012910">
    <property type="entry name" value="Plug_dom"/>
</dbReference>
<dbReference type="InterPro" id="IPR037066">
    <property type="entry name" value="Plug_dom_sf"/>
</dbReference>
<keyword evidence="7 8" id="KW-0998">Cell outer membrane</keyword>
<dbReference type="InterPro" id="IPR008969">
    <property type="entry name" value="CarboxyPept-like_regulatory"/>
</dbReference>
<proteinExistence type="inferred from homology"/>
<feature type="domain" description="TonB-dependent receptor plug" evidence="10">
    <location>
        <begin position="119"/>
        <end position="242"/>
    </location>
</feature>
<evidence type="ECO:0000256" key="4">
    <source>
        <dbReference type="ARBA" id="ARBA00022692"/>
    </source>
</evidence>
<dbReference type="Gene3D" id="2.60.40.1120">
    <property type="entry name" value="Carboxypeptidase-like, regulatory domain"/>
    <property type="match status" value="1"/>
</dbReference>